<evidence type="ECO:0000256" key="1">
    <source>
        <dbReference type="SAM" id="Phobius"/>
    </source>
</evidence>
<dbReference type="Proteomes" id="UP000887566">
    <property type="component" value="Unplaced"/>
</dbReference>
<accession>A0A914VZN1</accession>
<keyword evidence="2" id="KW-1185">Reference proteome</keyword>
<evidence type="ECO:0000313" key="3">
    <source>
        <dbReference type="WBParaSite" id="PSAMB.scaffold280size59529.g4099.t1"/>
    </source>
</evidence>
<name>A0A914VZN1_9BILA</name>
<keyword evidence="1" id="KW-0472">Membrane</keyword>
<keyword evidence="1" id="KW-1133">Transmembrane helix</keyword>
<proteinExistence type="predicted"/>
<sequence>MRYWIVGIVCACFIGSPTFINAANVIHPYPSLSNKRTLEVFLALAGNGGEQDEEMMTFGSIQLGMRPFKDAQCSVKIDMKRYAEREDLRERKVIDSKTVTVYLKCLNDEVCCNEHLCCPTIDRDGVPLQHAQTPNTASAIPSFFLMVLLCALPAILILIAFLLFYLFYMKPRELQREEGKSQIELRQLNSRP</sequence>
<feature type="transmembrane region" description="Helical" evidence="1">
    <location>
        <begin position="143"/>
        <end position="168"/>
    </location>
</feature>
<reference evidence="3" key="1">
    <citation type="submission" date="2022-11" db="UniProtKB">
        <authorList>
            <consortium name="WormBaseParasite"/>
        </authorList>
    </citation>
    <scope>IDENTIFICATION</scope>
</reference>
<organism evidence="2 3">
    <name type="scientific">Plectus sambesii</name>
    <dbReference type="NCBI Taxonomy" id="2011161"/>
    <lineage>
        <taxon>Eukaryota</taxon>
        <taxon>Metazoa</taxon>
        <taxon>Ecdysozoa</taxon>
        <taxon>Nematoda</taxon>
        <taxon>Chromadorea</taxon>
        <taxon>Plectida</taxon>
        <taxon>Plectina</taxon>
        <taxon>Plectoidea</taxon>
        <taxon>Plectidae</taxon>
        <taxon>Plectus</taxon>
    </lineage>
</organism>
<keyword evidence="1" id="KW-0812">Transmembrane</keyword>
<evidence type="ECO:0000313" key="2">
    <source>
        <dbReference type="Proteomes" id="UP000887566"/>
    </source>
</evidence>
<protein>
    <submittedName>
        <fullName evidence="3">Uncharacterized protein</fullName>
    </submittedName>
</protein>
<dbReference type="WBParaSite" id="PSAMB.scaffold280size59529.g4099.t1">
    <property type="protein sequence ID" value="PSAMB.scaffold280size59529.g4099.t1"/>
    <property type="gene ID" value="PSAMB.scaffold280size59529.g4099"/>
</dbReference>
<dbReference type="AlphaFoldDB" id="A0A914VZN1"/>